<proteinExistence type="inferred from homology"/>
<dbReference type="InterPro" id="IPR033762">
    <property type="entry name" value="MCM_OB"/>
</dbReference>
<dbReference type="GO" id="GO:0006271">
    <property type="term" value="P:DNA strand elongation involved in DNA replication"/>
    <property type="evidence" value="ECO:0007669"/>
    <property type="project" value="TreeGrafter"/>
</dbReference>
<evidence type="ECO:0000256" key="5">
    <source>
        <dbReference type="ARBA" id="ARBA00022741"/>
    </source>
</evidence>
<dbReference type="GO" id="GO:0005524">
    <property type="term" value="F:ATP binding"/>
    <property type="evidence" value="ECO:0007669"/>
    <property type="project" value="UniProtKB-KW"/>
</dbReference>
<dbReference type="GO" id="GO:0003697">
    <property type="term" value="F:single-stranded DNA binding"/>
    <property type="evidence" value="ECO:0007669"/>
    <property type="project" value="TreeGrafter"/>
</dbReference>
<evidence type="ECO:0000256" key="2">
    <source>
        <dbReference type="ARBA" id="ARBA00008010"/>
    </source>
</evidence>
<evidence type="ECO:0000256" key="6">
    <source>
        <dbReference type="ARBA" id="ARBA00022801"/>
    </source>
</evidence>
<keyword evidence="10" id="KW-0539">Nucleus</keyword>
<dbReference type="InterPro" id="IPR031327">
    <property type="entry name" value="MCM"/>
</dbReference>
<evidence type="ECO:0000256" key="8">
    <source>
        <dbReference type="ARBA" id="ARBA00022840"/>
    </source>
</evidence>
<keyword evidence="8" id="KW-0067">ATP-binding</keyword>
<dbReference type="AlphaFoldDB" id="A0A5J4V807"/>
<dbReference type="GO" id="GO:0000727">
    <property type="term" value="P:double-strand break repair via break-induced replication"/>
    <property type="evidence" value="ECO:0007669"/>
    <property type="project" value="TreeGrafter"/>
</dbReference>
<comment type="subcellular location">
    <subcellularLocation>
        <location evidence="1">Nucleus</location>
    </subcellularLocation>
</comment>
<reference evidence="12 13" key="1">
    <citation type="submission" date="2019-03" db="EMBL/GenBank/DDBJ databases">
        <title>Single cell metagenomics reveals metabolic interactions within the superorganism composed of flagellate Streblomastix strix and complex community of Bacteroidetes bacteria on its surface.</title>
        <authorList>
            <person name="Treitli S.C."/>
            <person name="Kolisko M."/>
            <person name="Husnik F."/>
            <person name="Keeling P."/>
            <person name="Hampl V."/>
        </authorList>
    </citation>
    <scope>NUCLEOTIDE SEQUENCE [LARGE SCALE GENOMIC DNA]</scope>
    <source>
        <strain evidence="12">ST1C</strain>
    </source>
</reference>
<dbReference type="EMBL" id="SNRW01009041">
    <property type="protein sequence ID" value="KAA6378600.1"/>
    <property type="molecule type" value="Genomic_DNA"/>
</dbReference>
<comment type="similarity">
    <text evidence="2">Belongs to the MCM family.</text>
</comment>
<evidence type="ECO:0000313" key="12">
    <source>
        <dbReference type="EMBL" id="KAA6378600.1"/>
    </source>
</evidence>
<keyword evidence="5" id="KW-0547">Nucleotide-binding</keyword>
<dbReference type="SMART" id="SM00350">
    <property type="entry name" value="MCM"/>
    <property type="match status" value="1"/>
</dbReference>
<dbReference type="Proteomes" id="UP000324800">
    <property type="component" value="Unassembled WGS sequence"/>
</dbReference>
<evidence type="ECO:0000256" key="7">
    <source>
        <dbReference type="ARBA" id="ARBA00022806"/>
    </source>
</evidence>
<accession>A0A5J4V807</accession>
<dbReference type="Gene3D" id="2.20.28.10">
    <property type="match status" value="1"/>
</dbReference>
<dbReference type="OrthoDB" id="10251574at2759"/>
<dbReference type="FunFam" id="2.20.28.10:FF:000003">
    <property type="entry name" value="DNA helicase"/>
    <property type="match status" value="1"/>
</dbReference>
<dbReference type="GO" id="GO:0016787">
    <property type="term" value="F:hydrolase activity"/>
    <property type="evidence" value="ECO:0007669"/>
    <property type="project" value="UniProtKB-KW"/>
</dbReference>
<evidence type="ECO:0000256" key="10">
    <source>
        <dbReference type="ARBA" id="ARBA00023242"/>
    </source>
</evidence>
<gene>
    <name evidence="12" type="ORF">EZS28_025872</name>
</gene>
<evidence type="ECO:0000259" key="11">
    <source>
        <dbReference type="Pfam" id="PF17207"/>
    </source>
</evidence>
<dbReference type="InterPro" id="IPR012340">
    <property type="entry name" value="NA-bd_OB-fold"/>
</dbReference>
<dbReference type="GO" id="GO:0042555">
    <property type="term" value="C:MCM complex"/>
    <property type="evidence" value="ECO:0007669"/>
    <property type="project" value="TreeGrafter"/>
</dbReference>
<dbReference type="GO" id="GO:0005634">
    <property type="term" value="C:nucleus"/>
    <property type="evidence" value="ECO:0007669"/>
    <property type="project" value="UniProtKB-SubCell"/>
</dbReference>
<dbReference type="PANTHER" id="PTHR11630">
    <property type="entry name" value="DNA REPLICATION LICENSING FACTOR MCM FAMILY MEMBER"/>
    <property type="match status" value="1"/>
</dbReference>
<dbReference type="GO" id="GO:1902975">
    <property type="term" value="P:mitotic DNA replication initiation"/>
    <property type="evidence" value="ECO:0007669"/>
    <property type="project" value="TreeGrafter"/>
</dbReference>
<evidence type="ECO:0000313" key="13">
    <source>
        <dbReference type="Proteomes" id="UP000324800"/>
    </source>
</evidence>
<evidence type="ECO:0000256" key="3">
    <source>
        <dbReference type="ARBA" id="ARBA00012551"/>
    </source>
</evidence>
<keyword evidence="7" id="KW-0347">Helicase</keyword>
<evidence type="ECO:0000256" key="9">
    <source>
        <dbReference type="ARBA" id="ARBA00023125"/>
    </source>
</evidence>
<keyword evidence="9" id="KW-0238">DNA-binding</keyword>
<dbReference type="GO" id="GO:0017116">
    <property type="term" value="F:single-stranded DNA helicase activity"/>
    <property type="evidence" value="ECO:0007669"/>
    <property type="project" value="TreeGrafter"/>
</dbReference>
<comment type="caution">
    <text evidence="12">The sequence shown here is derived from an EMBL/GenBank/DDBJ whole genome shotgun (WGS) entry which is preliminary data.</text>
</comment>
<evidence type="ECO:0000256" key="4">
    <source>
        <dbReference type="ARBA" id="ARBA00022705"/>
    </source>
</evidence>
<dbReference type="PANTHER" id="PTHR11630:SF66">
    <property type="entry name" value="DNA REPLICATION LICENSING FACTOR MCM4"/>
    <property type="match status" value="1"/>
</dbReference>
<keyword evidence="4" id="KW-0235">DNA replication</keyword>
<keyword evidence="6" id="KW-0378">Hydrolase</keyword>
<dbReference type="SUPFAM" id="SSF50249">
    <property type="entry name" value="Nucleic acid-binding proteins"/>
    <property type="match status" value="1"/>
</dbReference>
<evidence type="ECO:0000256" key="1">
    <source>
        <dbReference type="ARBA" id="ARBA00004123"/>
    </source>
</evidence>
<feature type="domain" description="MCM OB" evidence="11">
    <location>
        <begin position="7"/>
        <end position="133"/>
    </location>
</feature>
<dbReference type="Gene3D" id="2.40.50.140">
    <property type="entry name" value="Nucleic acid-binding proteins"/>
    <property type="match status" value="1"/>
</dbReference>
<sequence>MEERVKKMREVGFEDAGKLVSIDGFVTHVSSIVPVLETVTLRCVGCNTTAEVPAVDGKVVEPRSCGRQGCQTNWTIIHNKSKFIGKQIIQLQEEPGEIPEGTTPVTVTIVATDELINKCTPGDRITVKGMCRLEPSRASGRGQSMSAVFSTFIEAIRMEAHRQWNGQGAGQAGNWGERILASEKSNIGGQSEV</sequence>
<dbReference type="EC" id="3.6.4.12" evidence="3"/>
<name>A0A5J4V807_9EUKA</name>
<organism evidence="12 13">
    <name type="scientific">Streblomastix strix</name>
    <dbReference type="NCBI Taxonomy" id="222440"/>
    <lineage>
        <taxon>Eukaryota</taxon>
        <taxon>Metamonada</taxon>
        <taxon>Preaxostyla</taxon>
        <taxon>Oxymonadida</taxon>
        <taxon>Streblomastigidae</taxon>
        <taxon>Streblomastix</taxon>
    </lineage>
</organism>
<protein>
    <recommendedName>
        <fullName evidence="3">DNA helicase</fullName>
        <ecNumber evidence="3">3.6.4.12</ecNumber>
    </recommendedName>
</protein>
<dbReference type="Pfam" id="PF17207">
    <property type="entry name" value="MCM_OB"/>
    <property type="match status" value="1"/>
</dbReference>